<keyword evidence="1 3" id="KW-0378">Hydrolase</keyword>
<dbReference type="EMBL" id="JACHVA010000101">
    <property type="protein sequence ID" value="MBC2602788.1"/>
    <property type="molecule type" value="Genomic_DNA"/>
</dbReference>
<feature type="domain" description="GH18" evidence="5">
    <location>
        <begin position="28"/>
        <end position="160"/>
    </location>
</feature>
<dbReference type="GO" id="GO:0005975">
    <property type="term" value="P:carbohydrate metabolic process"/>
    <property type="evidence" value="ECO:0007669"/>
    <property type="project" value="InterPro"/>
</dbReference>
<dbReference type="Proteomes" id="UP000525652">
    <property type="component" value="Unassembled WGS sequence"/>
</dbReference>
<dbReference type="PANTHER" id="PTHR46073">
    <property type="entry name" value="CHITINASE"/>
    <property type="match status" value="1"/>
</dbReference>
<evidence type="ECO:0000256" key="4">
    <source>
        <dbReference type="RuleBase" id="RU004453"/>
    </source>
</evidence>
<name>A0A7X1B1H2_9BACT</name>
<proteinExistence type="inferred from homology"/>
<dbReference type="Pfam" id="PF00704">
    <property type="entry name" value="Glyco_hydro_18"/>
    <property type="match status" value="1"/>
</dbReference>
<comment type="caution">
    <text evidence="6">The sequence shown here is derived from an EMBL/GenBank/DDBJ whole genome shotgun (WGS) entry which is preliminary data.</text>
</comment>
<dbReference type="PROSITE" id="PS51910">
    <property type="entry name" value="GH18_2"/>
    <property type="match status" value="1"/>
</dbReference>
<evidence type="ECO:0000313" key="6">
    <source>
        <dbReference type="EMBL" id="MBC2602788.1"/>
    </source>
</evidence>
<evidence type="ECO:0000256" key="2">
    <source>
        <dbReference type="ARBA" id="ARBA00023295"/>
    </source>
</evidence>
<dbReference type="PROSITE" id="PS01095">
    <property type="entry name" value="GH18_1"/>
    <property type="match status" value="1"/>
</dbReference>
<reference evidence="6 7" key="1">
    <citation type="submission" date="2020-07" db="EMBL/GenBank/DDBJ databases">
        <authorList>
            <person name="Feng X."/>
        </authorList>
    </citation>
    <scope>NUCLEOTIDE SEQUENCE [LARGE SCALE GENOMIC DNA]</scope>
    <source>
        <strain evidence="6 7">JCM14086</strain>
    </source>
</reference>
<dbReference type="InterPro" id="IPR001579">
    <property type="entry name" value="Glyco_hydro_18_chit_AS"/>
</dbReference>
<dbReference type="AlphaFoldDB" id="A0A7X1B1H2"/>
<sequence length="160" mass="17941">MTHRFHHIVFYLCSSLWLAALPVQDREIWVSGYYPGWIQETVAPAALPWDSITHLLHFGGTVQADGSITLEDFKLTPSHIKATVAAAHRSQKRVLLVLGGAYTAEGFRGASSDLNRERFIANIVSLVNVYGYDGVDLDWEPLEQQYNAAFQQLVRPCARL</sequence>
<evidence type="ECO:0000256" key="1">
    <source>
        <dbReference type="ARBA" id="ARBA00022801"/>
    </source>
</evidence>
<evidence type="ECO:0000313" key="7">
    <source>
        <dbReference type="Proteomes" id="UP000525652"/>
    </source>
</evidence>
<dbReference type="InterPro" id="IPR017853">
    <property type="entry name" value="GH"/>
</dbReference>
<keyword evidence="7" id="KW-1185">Reference proteome</keyword>
<comment type="similarity">
    <text evidence="4">Belongs to the glycosyl hydrolase 18 family.</text>
</comment>
<gene>
    <name evidence="6" type="ORF">H5P30_13470</name>
</gene>
<dbReference type="SUPFAM" id="SSF51445">
    <property type="entry name" value="(Trans)glycosidases"/>
    <property type="match status" value="1"/>
</dbReference>
<organism evidence="6 7">
    <name type="scientific">Puniceicoccus vermicola</name>
    <dbReference type="NCBI Taxonomy" id="388746"/>
    <lineage>
        <taxon>Bacteria</taxon>
        <taxon>Pseudomonadati</taxon>
        <taxon>Verrucomicrobiota</taxon>
        <taxon>Opitutia</taxon>
        <taxon>Puniceicoccales</taxon>
        <taxon>Puniceicoccaceae</taxon>
        <taxon>Puniceicoccus</taxon>
    </lineage>
</organism>
<protein>
    <recommendedName>
        <fullName evidence="5">GH18 domain-containing protein</fullName>
    </recommendedName>
</protein>
<dbReference type="RefSeq" id="WP_185693452.1">
    <property type="nucleotide sequence ID" value="NZ_JACHVA010000101.1"/>
</dbReference>
<evidence type="ECO:0000259" key="5">
    <source>
        <dbReference type="PROSITE" id="PS51910"/>
    </source>
</evidence>
<evidence type="ECO:0000256" key="3">
    <source>
        <dbReference type="RuleBase" id="RU000489"/>
    </source>
</evidence>
<dbReference type="Gene3D" id="3.20.20.80">
    <property type="entry name" value="Glycosidases"/>
    <property type="match status" value="1"/>
</dbReference>
<keyword evidence="2 3" id="KW-0326">Glycosidase</keyword>
<dbReference type="GO" id="GO:0004553">
    <property type="term" value="F:hydrolase activity, hydrolyzing O-glycosyl compounds"/>
    <property type="evidence" value="ECO:0007669"/>
    <property type="project" value="InterPro"/>
</dbReference>
<accession>A0A7X1B1H2</accession>
<dbReference type="PANTHER" id="PTHR46073:SF4">
    <property type="entry name" value="GH18 DOMAIN-CONTAINING PROTEIN"/>
    <property type="match status" value="1"/>
</dbReference>
<dbReference type="InterPro" id="IPR001223">
    <property type="entry name" value="Glyco_hydro18_cat"/>
</dbReference>